<evidence type="ECO:0000256" key="6">
    <source>
        <dbReference type="ARBA" id="ARBA00023049"/>
    </source>
</evidence>
<dbReference type="EMBL" id="KQ090240">
    <property type="protein sequence ID" value="KMS98944.1"/>
    <property type="molecule type" value="Genomic_DNA"/>
</dbReference>
<dbReference type="GO" id="GO:0046872">
    <property type="term" value="F:metal ion binding"/>
    <property type="evidence" value="ECO:0007669"/>
    <property type="project" value="UniProtKB-KW"/>
</dbReference>
<evidence type="ECO:0000313" key="9">
    <source>
        <dbReference type="EMBL" id="KMS98944.1"/>
    </source>
</evidence>
<reference evidence="9 10" key="1">
    <citation type="journal article" date="2014" name="Nature">
        <title>The genome of the recently domesticated crop plant sugar beet (Beta vulgaris).</title>
        <authorList>
            <person name="Dohm J.C."/>
            <person name="Minoche A.E."/>
            <person name="Holtgrawe D."/>
            <person name="Capella-Gutierrez S."/>
            <person name="Zakrzewski F."/>
            <person name="Tafer H."/>
            <person name="Rupp O."/>
            <person name="Sorensen T.R."/>
            <person name="Stracke R."/>
            <person name="Reinhardt R."/>
            <person name="Goesmann A."/>
            <person name="Kraft T."/>
            <person name="Schulz B."/>
            <person name="Stadler P.F."/>
            <person name="Schmidt T."/>
            <person name="Gabaldon T."/>
            <person name="Lehrach H."/>
            <person name="Weisshaar B."/>
            <person name="Himmelbauer H."/>
        </authorList>
    </citation>
    <scope>NUCLEOTIDE SEQUENCE [LARGE SCALE GENOMIC DNA]</scope>
    <source>
        <tissue evidence="9">Taproot</tissue>
    </source>
</reference>
<keyword evidence="4" id="KW-0378">Hydrolase</keyword>
<dbReference type="GO" id="GO:0004222">
    <property type="term" value="F:metalloendopeptidase activity"/>
    <property type="evidence" value="ECO:0007669"/>
    <property type="project" value="InterPro"/>
</dbReference>
<feature type="transmembrane region" description="Helical" evidence="7">
    <location>
        <begin position="109"/>
        <end position="126"/>
    </location>
</feature>
<dbReference type="Gramene" id="KMS98944">
    <property type="protein sequence ID" value="KMS98944"/>
    <property type="gene ID" value="BVRB_3g067450"/>
</dbReference>
<feature type="domain" description="Peptidase M48" evidence="8">
    <location>
        <begin position="266"/>
        <end position="421"/>
    </location>
</feature>
<evidence type="ECO:0000256" key="1">
    <source>
        <dbReference type="ARBA" id="ARBA00001947"/>
    </source>
</evidence>
<dbReference type="eggNOG" id="KOG2661">
    <property type="taxonomic scope" value="Eukaryota"/>
</dbReference>
<accession>A0A0J8BC43</accession>
<protein>
    <recommendedName>
        <fullName evidence="8">Peptidase M48 domain-containing protein</fullName>
    </recommendedName>
</protein>
<dbReference type="KEGG" id="bvg:104906584"/>
<name>A0A0J8BC43_BETVV</name>
<dbReference type="PANTHER" id="PTHR22726">
    <property type="entry name" value="METALLOENDOPEPTIDASE OMA1"/>
    <property type="match status" value="1"/>
</dbReference>
<keyword evidence="7" id="KW-0812">Transmembrane</keyword>
<dbReference type="OMA" id="MITKNLW"/>
<evidence type="ECO:0000256" key="2">
    <source>
        <dbReference type="ARBA" id="ARBA00022670"/>
    </source>
</evidence>
<dbReference type="Gene3D" id="3.30.2010.10">
    <property type="entry name" value="Metalloproteases ('zincins'), catalytic domain"/>
    <property type="match status" value="1"/>
</dbReference>
<keyword evidence="3" id="KW-0479">Metal-binding</keyword>
<keyword evidence="6" id="KW-0482">Metalloprotease</keyword>
<dbReference type="OrthoDB" id="7464992at2759"/>
<dbReference type="CDD" id="cd07331">
    <property type="entry name" value="M48C_Oma1_like"/>
    <property type="match status" value="1"/>
</dbReference>
<gene>
    <name evidence="9" type="ORF">BVRB_3g067450</name>
</gene>
<evidence type="ECO:0000256" key="7">
    <source>
        <dbReference type="SAM" id="Phobius"/>
    </source>
</evidence>
<organism evidence="9 10">
    <name type="scientific">Beta vulgaris subsp. vulgaris</name>
    <name type="common">Beet</name>
    <dbReference type="NCBI Taxonomy" id="3555"/>
    <lineage>
        <taxon>Eukaryota</taxon>
        <taxon>Viridiplantae</taxon>
        <taxon>Streptophyta</taxon>
        <taxon>Embryophyta</taxon>
        <taxon>Tracheophyta</taxon>
        <taxon>Spermatophyta</taxon>
        <taxon>Magnoliopsida</taxon>
        <taxon>eudicotyledons</taxon>
        <taxon>Gunneridae</taxon>
        <taxon>Pentapetalae</taxon>
        <taxon>Caryophyllales</taxon>
        <taxon>Chenopodiaceae</taxon>
        <taxon>Betoideae</taxon>
        <taxon>Beta</taxon>
    </lineage>
</organism>
<comment type="cofactor">
    <cofactor evidence="1">
        <name>Zn(2+)</name>
        <dbReference type="ChEBI" id="CHEBI:29105"/>
    </cofactor>
</comment>
<dbReference type="Proteomes" id="UP000035740">
    <property type="component" value="Unassembled WGS sequence"/>
</dbReference>
<evidence type="ECO:0000256" key="5">
    <source>
        <dbReference type="ARBA" id="ARBA00022833"/>
    </source>
</evidence>
<dbReference type="GO" id="GO:0051603">
    <property type="term" value="P:proteolysis involved in protein catabolic process"/>
    <property type="evidence" value="ECO:0007669"/>
    <property type="project" value="TreeGrafter"/>
</dbReference>
<dbReference type="Pfam" id="PF01435">
    <property type="entry name" value="Peptidase_M48"/>
    <property type="match status" value="1"/>
</dbReference>
<sequence length="446" mass="50582">MAWYRRSRFVYNAYKSLNSKLLLPKSPVQSPIPRFNSNSSSLFYNQFKSSIISGSPSISSKFGYLNGVKQNQSSLFSCVTRRNYHVDRNQIYHFKPRGFKSWFENPRHIFIAVVIGSGVVITVYFGNSEVVPYTKRKHLVLLSRTLERRIGDSQFEKMKEEFKGKILPAIHPDSVRVRLISKDIIESLERGISHERAWSSPGYATESVSHHEIDGHETMKALTEGMDEKVPGDWHKEEEVLDDKWVKDSRKKGEKHGAKTTTNHLEGLNWEVLVVNEPVVNAFCLPGGKIVVFTGLLKHFKSDAELATIIGHEVGHAVARHSAEQITKNMWFAILQLILYQFIAPDFANAMSNLLLRLPFSRKMEIEADYIGLLLMASAGYDPRIAPQVYEKLGKISGESSSLTEYLSTHPSGKKRAQLLARAHIMQEAVDMYREIVAGRAIEGFL</sequence>
<evidence type="ECO:0000313" key="10">
    <source>
        <dbReference type="Proteomes" id="UP000035740"/>
    </source>
</evidence>
<dbReference type="InterPro" id="IPR051156">
    <property type="entry name" value="Mito/Outer_Membr_Metalloprot"/>
</dbReference>
<dbReference type="InterPro" id="IPR001915">
    <property type="entry name" value="Peptidase_M48"/>
</dbReference>
<proteinExistence type="predicted"/>
<dbReference type="AlphaFoldDB" id="A0A0J8BC43"/>
<dbReference type="GO" id="GO:0016020">
    <property type="term" value="C:membrane"/>
    <property type="evidence" value="ECO:0007669"/>
    <property type="project" value="TreeGrafter"/>
</dbReference>
<keyword evidence="2" id="KW-0645">Protease</keyword>
<keyword evidence="10" id="KW-1185">Reference proteome</keyword>
<keyword evidence="7" id="KW-0472">Membrane</keyword>
<keyword evidence="5" id="KW-0862">Zinc</keyword>
<evidence type="ECO:0000256" key="3">
    <source>
        <dbReference type="ARBA" id="ARBA00022723"/>
    </source>
</evidence>
<keyword evidence="7" id="KW-1133">Transmembrane helix</keyword>
<evidence type="ECO:0000259" key="8">
    <source>
        <dbReference type="Pfam" id="PF01435"/>
    </source>
</evidence>
<evidence type="ECO:0000256" key="4">
    <source>
        <dbReference type="ARBA" id="ARBA00022801"/>
    </source>
</evidence>
<dbReference type="PANTHER" id="PTHR22726:SF1">
    <property type="entry name" value="METALLOENDOPEPTIDASE OMA1, MITOCHONDRIAL"/>
    <property type="match status" value="1"/>
</dbReference>